<evidence type="ECO:0000256" key="1">
    <source>
        <dbReference type="ARBA" id="ARBA00006817"/>
    </source>
</evidence>
<evidence type="ECO:0000256" key="2">
    <source>
        <dbReference type="SAM" id="MobiDB-lite"/>
    </source>
</evidence>
<feature type="compositionally biased region" description="Basic and acidic residues" evidence="2">
    <location>
        <begin position="440"/>
        <end position="452"/>
    </location>
</feature>
<dbReference type="InterPro" id="IPR023393">
    <property type="entry name" value="START-like_dom_sf"/>
</dbReference>
<keyword evidence="3" id="KW-0732">Signal</keyword>
<feature type="domain" description="Activator of Hsp90 ATPase homologue 1/2-like C-terminal" evidence="4">
    <location>
        <begin position="624"/>
        <end position="748"/>
    </location>
</feature>
<dbReference type="PANTHER" id="PTHR46928">
    <property type="entry name" value="MESENCHYME-SPECIFIC CELL SURFACE GLYCOPROTEIN"/>
    <property type="match status" value="1"/>
</dbReference>
<organism evidence="6 7">
    <name type="scientific">Georgenia deserti</name>
    <dbReference type="NCBI Taxonomy" id="2093781"/>
    <lineage>
        <taxon>Bacteria</taxon>
        <taxon>Bacillati</taxon>
        <taxon>Actinomycetota</taxon>
        <taxon>Actinomycetes</taxon>
        <taxon>Micrococcales</taxon>
        <taxon>Bogoriellaceae</taxon>
        <taxon>Georgenia</taxon>
    </lineage>
</organism>
<dbReference type="InterPro" id="IPR013538">
    <property type="entry name" value="ASHA1/2-like_C"/>
</dbReference>
<evidence type="ECO:0000313" key="7">
    <source>
        <dbReference type="Proteomes" id="UP001597277"/>
    </source>
</evidence>
<dbReference type="CDD" id="cd08901">
    <property type="entry name" value="SRPBCC_CalC_Aha1-like_8"/>
    <property type="match status" value="1"/>
</dbReference>
<dbReference type="SUPFAM" id="SSF51004">
    <property type="entry name" value="C-terminal (heme d1) domain of cytochrome cd1-nitrite reductase"/>
    <property type="match status" value="1"/>
</dbReference>
<accession>A0ABW4L7N0</accession>
<dbReference type="InterPro" id="IPR015943">
    <property type="entry name" value="WD40/YVTN_repeat-like_dom_sf"/>
</dbReference>
<feature type="compositionally biased region" description="Basic residues" evidence="2">
    <location>
        <begin position="503"/>
        <end position="515"/>
    </location>
</feature>
<proteinExistence type="inferred from homology"/>
<dbReference type="PANTHER" id="PTHR46928:SF1">
    <property type="entry name" value="MESENCHYME-SPECIFIC CELL SURFACE GLYCOPROTEIN"/>
    <property type="match status" value="1"/>
</dbReference>
<reference evidence="7" key="1">
    <citation type="journal article" date="2019" name="Int. J. Syst. Evol. Microbiol.">
        <title>The Global Catalogue of Microorganisms (GCM) 10K type strain sequencing project: providing services to taxonomists for standard genome sequencing and annotation.</title>
        <authorList>
            <consortium name="The Broad Institute Genomics Platform"/>
            <consortium name="The Broad Institute Genome Sequencing Center for Infectious Disease"/>
            <person name="Wu L."/>
            <person name="Ma J."/>
        </authorList>
    </citation>
    <scope>NUCLEOTIDE SEQUENCE [LARGE SCALE GENOMIC DNA]</scope>
    <source>
        <strain evidence="7">JCM 17130</strain>
    </source>
</reference>
<feature type="region of interest" description="Disordered" evidence="2">
    <location>
        <begin position="435"/>
        <end position="458"/>
    </location>
</feature>
<feature type="signal peptide" evidence="3">
    <location>
        <begin position="1"/>
        <end position="28"/>
    </location>
</feature>
<feature type="compositionally biased region" description="Pro residues" evidence="2">
    <location>
        <begin position="547"/>
        <end position="557"/>
    </location>
</feature>
<dbReference type="NCBIfam" id="NF038117">
    <property type="entry name" value="choice_anch_I"/>
    <property type="match status" value="1"/>
</dbReference>
<keyword evidence="7" id="KW-1185">Reference proteome</keyword>
<evidence type="ECO:0000256" key="3">
    <source>
        <dbReference type="SAM" id="SignalP"/>
    </source>
</evidence>
<evidence type="ECO:0000259" key="5">
    <source>
        <dbReference type="Pfam" id="PF22494"/>
    </source>
</evidence>
<protein>
    <submittedName>
        <fullName evidence="6">Choice-of-anchor I family protein</fullName>
    </submittedName>
</protein>
<feature type="region of interest" description="Disordered" evidence="2">
    <location>
        <begin position="497"/>
        <end position="592"/>
    </location>
</feature>
<dbReference type="InterPro" id="IPR052956">
    <property type="entry name" value="Mesenchyme-surface_protein"/>
</dbReference>
<dbReference type="SUPFAM" id="SSF55961">
    <property type="entry name" value="Bet v1-like"/>
    <property type="match status" value="1"/>
</dbReference>
<dbReference type="Gene3D" id="3.30.530.20">
    <property type="match status" value="1"/>
</dbReference>
<evidence type="ECO:0000313" key="6">
    <source>
        <dbReference type="EMBL" id="MFD1719438.1"/>
    </source>
</evidence>
<comment type="similarity">
    <text evidence="1">Belongs to the AHA1 family.</text>
</comment>
<dbReference type="Pfam" id="PF08327">
    <property type="entry name" value="AHSA1"/>
    <property type="match status" value="1"/>
</dbReference>
<comment type="caution">
    <text evidence="6">The sequence shown here is derived from an EMBL/GenBank/DDBJ whole genome shotgun (WGS) entry which is preliminary data.</text>
</comment>
<feature type="domain" description="Choice-of-anchor I" evidence="5">
    <location>
        <begin position="60"/>
        <end position="498"/>
    </location>
</feature>
<dbReference type="RefSeq" id="WP_388009734.1">
    <property type="nucleotide sequence ID" value="NZ_JBHUEE010000010.1"/>
</dbReference>
<evidence type="ECO:0000259" key="4">
    <source>
        <dbReference type="Pfam" id="PF08327"/>
    </source>
</evidence>
<feature type="chain" id="PRO_5045733125" evidence="3">
    <location>
        <begin position="29"/>
        <end position="761"/>
    </location>
</feature>
<dbReference type="InterPro" id="IPR011048">
    <property type="entry name" value="Haem_d1_sf"/>
</dbReference>
<dbReference type="EMBL" id="JBHUEE010000010">
    <property type="protein sequence ID" value="MFD1719438.1"/>
    <property type="molecule type" value="Genomic_DNA"/>
</dbReference>
<sequence>MPRSLRRIATGSLATACVLALSATTAGAGIVTDPVVHSADDAAIELAPAGTFETGVFDEGASEIVQAHGDRLFQVNAEAGSVSVLDMSDPAEMHLEYSIASDGVANSVAVRDDGLGVIAFESETKTDPGHLVFFDATADDADSAYLGEVTVGPLPDMVTISPDGRYAVVANEGEPAEDYSVDPEGTVSVVRLHPVHVRASTQGQVRTADFRAYEDGRLPDGVRVFGPTPHGDDRPVSRNLEPEYIAVDGTTAYVVLQENNAVAAVDLRSARVRDLWSLGTQDHGEIGLDPSDRDPRDAPTIDIRTYEGLHGIPMPDGIHTYRSGGETYLVTANEGDAREWGDYVEASRVKDLEEDGYGPVCEDSPLAGALDDEHLGRLEVTIEDGFDADRGCYEELYAFGSRSVSIWTTDGEQVFDSGSQLEEITAAAVPEFFNSNHSESNLEGRSDNKGPEPENLTIGEVDGRTYAFVGLERIGGVVVFDITEPADTEFVTYVNNRDFSPSRSRRPMSRSRSSRRPAIWVRRVSTSSRRRPHPRMSRCSPSATRFPAPPRSGPSPAPTESATSLPTPRAGPPRAADPGRRTPGRRHGPGGSVRAILTGFEALQQLDGRPGILAFTVSGRISRPCAEVYEAVADPEQLSKYFTTGGARGRLEPGAEVTWDFHDFPGRFPVTVVEAERPRRIVIEWDGEHVAGDRGVTTTTFEFEPLDDDTRTLVTITESAWRATSGGAASAFGNCQGWTGMLAAMKVWVEHGINLREGFYR</sequence>
<dbReference type="Proteomes" id="UP001597277">
    <property type="component" value="Unassembled WGS sequence"/>
</dbReference>
<dbReference type="Pfam" id="PF22494">
    <property type="entry name" value="choice_anch_I"/>
    <property type="match status" value="1"/>
</dbReference>
<name>A0ABW4L7N0_9MICO</name>
<dbReference type="InterPro" id="IPR055188">
    <property type="entry name" value="Choice_anch_I"/>
</dbReference>
<gene>
    <name evidence="6" type="ORF">ACFSE6_16460</name>
</gene>
<feature type="compositionally biased region" description="Low complexity" evidence="2">
    <location>
        <begin position="566"/>
        <end position="576"/>
    </location>
</feature>
<dbReference type="Gene3D" id="2.130.10.10">
    <property type="entry name" value="YVTN repeat-like/Quinoprotein amine dehydrogenase"/>
    <property type="match status" value="1"/>
</dbReference>